<dbReference type="CDD" id="cd06223">
    <property type="entry name" value="PRTases_typeI"/>
    <property type="match status" value="1"/>
</dbReference>
<protein>
    <submittedName>
        <fullName evidence="2">Phosphoribosyl transferase</fullName>
    </submittedName>
</protein>
<dbReference type="InterPro" id="IPR000836">
    <property type="entry name" value="PRTase_dom"/>
</dbReference>
<dbReference type="Gene3D" id="3.30.1310.20">
    <property type="entry name" value="PRTase-like"/>
    <property type="match status" value="1"/>
</dbReference>
<comment type="caution">
    <text evidence="2">The sequence shown here is derived from an EMBL/GenBank/DDBJ whole genome shotgun (WGS) entry which is preliminary data.</text>
</comment>
<reference evidence="2 3" key="1">
    <citation type="journal article" date="2016" name="Nat. Commun.">
        <title>Thousands of microbial genomes shed light on interconnected biogeochemical processes in an aquifer system.</title>
        <authorList>
            <person name="Anantharaman K."/>
            <person name="Brown C.T."/>
            <person name="Hug L.A."/>
            <person name="Sharon I."/>
            <person name="Castelle C.J."/>
            <person name="Probst A.J."/>
            <person name="Thomas B.C."/>
            <person name="Singh A."/>
            <person name="Wilkins M.J."/>
            <person name="Karaoz U."/>
            <person name="Brodie E.L."/>
            <person name="Williams K.H."/>
            <person name="Hubbard S.S."/>
            <person name="Banfield J.F."/>
        </authorList>
    </citation>
    <scope>NUCLEOTIDE SEQUENCE [LARGE SCALE GENOMIC DNA]</scope>
</reference>
<evidence type="ECO:0000313" key="3">
    <source>
        <dbReference type="Proteomes" id="UP000178885"/>
    </source>
</evidence>
<dbReference type="Pfam" id="PF00156">
    <property type="entry name" value="Pribosyltran"/>
    <property type="match status" value="1"/>
</dbReference>
<dbReference type="AlphaFoldDB" id="A0A1F6TL89"/>
<proteinExistence type="predicted"/>
<dbReference type="InterPro" id="IPR029057">
    <property type="entry name" value="PRTase-like"/>
</dbReference>
<evidence type="ECO:0000259" key="1">
    <source>
        <dbReference type="Pfam" id="PF00156"/>
    </source>
</evidence>
<name>A0A1F6TL89_9PROT</name>
<dbReference type="GO" id="GO:0016740">
    <property type="term" value="F:transferase activity"/>
    <property type="evidence" value="ECO:0007669"/>
    <property type="project" value="UniProtKB-KW"/>
</dbReference>
<dbReference type="EMBL" id="MFSU01000094">
    <property type="protein sequence ID" value="OGI45848.1"/>
    <property type="molecule type" value="Genomic_DNA"/>
</dbReference>
<gene>
    <name evidence="2" type="ORF">A2151_07605</name>
</gene>
<dbReference type="STRING" id="1817760.A2151_07605"/>
<organism evidence="2 3">
    <name type="scientific">Candidatus Muproteobacteria bacterium RBG_16_65_34</name>
    <dbReference type="NCBI Taxonomy" id="1817760"/>
    <lineage>
        <taxon>Bacteria</taxon>
        <taxon>Pseudomonadati</taxon>
        <taxon>Pseudomonadota</taxon>
        <taxon>Candidatus Muproteobacteria</taxon>
    </lineage>
</organism>
<accession>A0A1F6TL89</accession>
<sequence>MRFRDRVDAGRRLAEALEKYRDQDGVVYALPRGGVVLGAEIARALGMPLDLIIPRKIGHPMSPEYAICAVVEEGEMVCNEWEVARVDPQWFKRVVAAEREEARRRRALYLKGRPRLPVEGKTAIIVDDGIATGLTMEAAIRDIKSKNPARVVVAVPVAPRDTAERLGREVDEIVALDIPEYYLGAVGAYYDDFPQVSDEEVVALMRHDRTN</sequence>
<feature type="domain" description="Phosphoribosyltransferase" evidence="1">
    <location>
        <begin position="10"/>
        <end position="165"/>
    </location>
</feature>
<dbReference type="Proteomes" id="UP000178885">
    <property type="component" value="Unassembled WGS sequence"/>
</dbReference>
<dbReference type="Gene3D" id="3.40.50.2020">
    <property type="match status" value="1"/>
</dbReference>
<keyword evidence="2" id="KW-0808">Transferase</keyword>
<dbReference type="SUPFAM" id="SSF53271">
    <property type="entry name" value="PRTase-like"/>
    <property type="match status" value="1"/>
</dbReference>
<evidence type="ECO:0000313" key="2">
    <source>
        <dbReference type="EMBL" id="OGI45848.1"/>
    </source>
</evidence>